<name>A0A412JW93_BACUN</name>
<accession>A0A412JW93</accession>
<dbReference type="EMBL" id="QRVP01000002">
    <property type="protein sequence ID" value="RGS56999.1"/>
    <property type="molecule type" value="Genomic_DNA"/>
</dbReference>
<evidence type="ECO:0000313" key="1">
    <source>
        <dbReference type="EMBL" id="RGS56999.1"/>
    </source>
</evidence>
<dbReference type="RefSeq" id="WP_117878018.1">
    <property type="nucleotide sequence ID" value="NZ_QRVP01000002.1"/>
</dbReference>
<evidence type="ECO:0000313" key="2">
    <source>
        <dbReference type="Proteomes" id="UP000285283"/>
    </source>
</evidence>
<dbReference type="AlphaFoldDB" id="A0A412JW93"/>
<comment type="caution">
    <text evidence="1">The sequence shown here is derived from an EMBL/GenBank/DDBJ whole genome shotgun (WGS) entry which is preliminary data.</text>
</comment>
<dbReference type="Proteomes" id="UP000285283">
    <property type="component" value="Unassembled WGS sequence"/>
</dbReference>
<organism evidence="1 2">
    <name type="scientific">Bacteroides uniformis</name>
    <dbReference type="NCBI Taxonomy" id="820"/>
    <lineage>
        <taxon>Bacteria</taxon>
        <taxon>Pseudomonadati</taxon>
        <taxon>Bacteroidota</taxon>
        <taxon>Bacteroidia</taxon>
        <taxon>Bacteroidales</taxon>
        <taxon>Bacteroidaceae</taxon>
        <taxon>Bacteroides</taxon>
    </lineage>
</organism>
<proteinExistence type="predicted"/>
<protein>
    <submittedName>
        <fullName evidence="1">Uncharacterized protein</fullName>
    </submittedName>
</protein>
<sequence length="203" mass="23661">MKKQVIHFDNTGYTEATKALDEAIETINKHSQELTTNGYLLTIEDIKLIADRDNKFNKKVYSNQLKDICNTFGVDYNKVCTFEYTITNSMFSEMANGKCKYLYSLNDDLYKCFTLHTYLADSKYIDIINNIASKTIQANELIKDEYTSYTNNDKQNKVLDLTKQLQDLYKQFNKLGINNYNVDHLINKSSGDIDPNTFYRYTE</sequence>
<reference evidence="1 2" key="1">
    <citation type="submission" date="2018-08" db="EMBL/GenBank/DDBJ databases">
        <title>A genome reference for cultivated species of the human gut microbiota.</title>
        <authorList>
            <person name="Zou Y."/>
            <person name="Xue W."/>
            <person name="Luo G."/>
        </authorList>
    </citation>
    <scope>NUCLEOTIDE SEQUENCE [LARGE SCALE GENOMIC DNA]</scope>
    <source>
        <strain evidence="1 2">AF21-53</strain>
    </source>
</reference>
<gene>
    <name evidence="1" type="ORF">DWX87_02950</name>
</gene>